<keyword evidence="4" id="KW-0067">ATP-binding</keyword>
<gene>
    <name evidence="7" type="ORF">INT46_008400</name>
</gene>
<keyword evidence="3" id="KW-0547">Nucleotide-binding</keyword>
<evidence type="ECO:0000256" key="1">
    <source>
        <dbReference type="ARBA" id="ARBA00006432"/>
    </source>
</evidence>
<comment type="caution">
    <text evidence="7">The sequence shown here is derived from an EMBL/GenBank/DDBJ whole genome shotgun (WGS) entry which is preliminary data.</text>
</comment>
<evidence type="ECO:0000313" key="7">
    <source>
        <dbReference type="EMBL" id="KAG2194737.1"/>
    </source>
</evidence>
<dbReference type="EMBL" id="JAEPRC010000568">
    <property type="protein sequence ID" value="KAG2194737.1"/>
    <property type="molecule type" value="Genomic_DNA"/>
</dbReference>
<feature type="domain" description="AMP-dependent synthetase/ligase" evidence="5">
    <location>
        <begin position="27"/>
        <end position="392"/>
    </location>
</feature>
<keyword evidence="2" id="KW-0436">Ligase</keyword>
<protein>
    <submittedName>
        <fullName evidence="7">Uncharacterized protein</fullName>
    </submittedName>
</protein>
<organism evidence="7 8">
    <name type="scientific">Mucor plumbeus</name>
    <dbReference type="NCBI Taxonomy" id="97098"/>
    <lineage>
        <taxon>Eukaryota</taxon>
        <taxon>Fungi</taxon>
        <taxon>Fungi incertae sedis</taxon>
        <taxon>Mucoromycota</taxon>
        <taxon>Mucoromycotina</taxon>
        <taxon>Mucoromycetes</taxon>
        <taxon>Mucorales</taxon>
        <taxon>Mucorineae</taxon>
        <taxon>Mucoraceae</taxon>
        <taxon>Mucor</taxon>
    </lineage>
</organism>
<proteinExistence type="inferred from homology"/>
<dbReference type="GO" id="GO:0016405">
    <property type="term" value="F:CoA-ligase activity"/>
    <property type="evidence" value="ECO:0007669"/>
    <property type="project" value="TreeGrafter"/>
</dbReference>
<dbReference type="Proteomes" id="UP000650833">
    <property type="component" value="Unassembled WGS sequence"/>
</dbReference>
<evidence type="ECO:0000259" key="6">
    <source>
        <dbReference type="Pfam" id="PF13193"/>
    </source>
</evidence>
<dbReference type="Pfam" id="PF13193">
    <property type="entry name" value="AMP-binding_C"/>
    <property type="match status" value="1"/>
</dbReference>
<sequence>MVYLSKLPIIDLPKSSIIQFLFANKFNTPEDRPILIDANDGKFLTFAQLKDEVLRFGAGLQDVCGFQTNDVVAVYAPNQYNYFVPILGALAANGAATTANPNYNVEELSYQLEMSKAKVIICHEENVKNALEAANRVGIPERSIFVFGESDINGIQPFKKALLQKRRSVPDTLTYEEAKDKIAYLCFSSGTTGKSKGVMTTHANVTANTCQWTSIDHPFVDLSKDRMIAVLPFFHIFGLSAILHTAVYWGIPVHVLPRFDLIKFCEVVEKEKITIAPLVPPIYVLLAKEEIILNYNLSSLRIGISGAAPLSGSLSREVKARLPHLSIKQGYGLTEISPAAIAEPLDHVIDGSIGVLLPNMTAKIVDEDGKETAQGERGELWLKGPNVMKGYLHNPQATAECIDDEGYFHTGDVVIVDENQHFFVVDRIKELIKYKGFQVPPAELEGILLKSPSVADCAVVGIYDSSQATEMPRAYVTLTSGNIPSDKTACQIMKFVAEQVVPYKQLRSVRFIDTIPKSPSGKILRRVLRDAAHAEENTDNRPKL</sequence>
<feature type="domain" description="AMP-binding enzyme C-terminal" evidence="6">
    <location>
        <begin position="443"/>
        <end position="522"/>
    </location>
</feature>
<evidence type="ECO:0000256" key="3">
    <source>
        <dbReference type="ARBA" id="ARBA00022741"/>
    </source>
</evidence>
<dbReference type="GO" id="GO:0005524">
    <property type="term" value="F:ATP binding"/>
    <property type="evidence" value="ECO:0007669"/>
    <property type="project" value="UniProtKB-KW"/>
</dbReference>
<name>A0A8H7UUN9_9FUNG</name>
<dbReference type="Pfam" id="PF00501">
    <property type="entry name" value="AMP-binding"/>
    <property type="match status" value="1"/>
</dbReference>
<evidence type="ECO:0000313" key="8">
    <source>
        <dbReference type="Proteomes" id="UP000650833"/>
    </source>
</evidence>
<dbReference type="Gene3D" id="3.30.300.30">
    <property type="match status" value="1"/>
</dbReference>
<dbReference type="CDD" id="cd05911">
    <property type="entry name" value="Firefly_Luc_like"/>
    <property type="match status" value="1"/>
</dbReference>
<dbReference type="FunFam" id="3.30.300.30:FF:000007">
    <property type="entry name" value="4-coumarate--CoA ligase 2"/>
    <property type="match status" value="1"/>
</dbReference>
<keyword evidence="8" id="KW-1185">Reference proteome</keyword>
<evidence type="ECO:0000256" key="2">
    <source>
        <dbReference type="ARBA" id="ARBA00022598"/>
    </source>
</evidence>
<evidence type="ECO:0000256" key="4">
    <source>
        <dbReference type="ARBA" id="ARBA00022840"/>
    </source>
</evidence>
<dbReference type="InterPro" id="IPR000873">
    <property type="entry name" value="AMP-dep_synth/lig_dom"/>
</dbReference>
<dbReference type="InterPro" id="IPR020845">
    <property type="entry name" value="AMP-binding_CS"/>
</dbReference>
<dbReference type="InterPro" id="IPR025110">
    <property type="entry name" value="AMP-bd_C"/>
</dbReference>
<dbReference type="PROSITE" id="PS00455">
    <property type="entry name" value="AMP_BINDING"/>
    <property type="match status" value="1"/>
</dbReference>
<evidence type="ECO:0000259" key="5">
    <source>
        <dbReference type="Pfam" id="PF00501"/>
    </source>
</evidence>
<dbReference type="InterPro" id="IPR042099">
    <property type="entry name" value="ANL_N_sf"/>
</dbReference>
<comment type="similarity">
    <text evidence="1">Belongs to the ATP-dependent AMP-binding enzyme family.</text>
</comment>
<dbReference type="PANTHER" id="PTHR24096">
    <property type="entry name" value="LONG-CHAIN-FATTY-ACID--COA LIGASE"/>
    <property type="match status" value="1"/>
</dbReference>
<reference evidence="7" key="1">
    <citation type="submission" date="2020-12" db="EMBL/GenBank/DDBJ databases">
        <title>Metabolic potential, ecology and presence of endohyphal bacteria is reflected in genomic diversity of Mucoromycotina.</title>
        <authorList>
            <person name="Muszewska A."/>
            <person name="Okrasinska A."/>
            <person name="Steczkiewicz K."/>
            <person name="Drgas O."/>
            <person name="Orlowska M."/>
            <person name="Perlinska-Lenart U."/>
            <person name="Aleksandrzak-Piekarczyk T."/>
            <person name="Szatraj K."/>
            <person name="Zielenkiewicz U."/>
            <person name="Pilsyk S."/>
            <person name="Malc E."/>
            <person name="Mieczkowski P."/>
            <person name="Kruszewska J.S."/>
            <person name="Biernat P."/>
            <person name="Pawlowska J."/>
        </authorList>
    </citation>
    <scope>NUCLEOTIDE SEQUENCE</scope>
    <source>
        <strain evidence="7">CBS 226.32</strain>
    </source>
</reference>
<dbReference type="PANTHER" id="PTHR24096:SF149">
    <property type="entry name" value="AMP-BINDING DOMAIN-CONTAINING PROTEIN-RELATED"/>
    <property type="match status" value="1"/>
</dbReference>
<dbReference type="AlphaFoldDB" id="A0A8H7UUN9"/>
<dbReference type="FunFam" id="3.40.50.12780:FF:000003">
    <property type="entry name" value="Long-chain-fatty-acid--CoA ligase FadD"/>
    <property type="match status" value="1"/>
</dbReference>
<dbReference type="OrthoDB" id="1898221at2759"/>
<dbReference type="SUPFAM" id="SSF56801">
    <property type="entry name" value="Acetyl-CoA synthetase-like"/>
    <property type="match status" value="1"/>
</dbReference>
<dbReference type="Gene3D" id="3.40.50.12780">
    <property type="entry name" value="N-terminal domain of ligase-like"/>
    <property type="match status" value="1"/>
</dbReference>
<accession>A0A8H7UUN9</accession>
<dbReference type="InterPro" id="IPR045851">
    <property type="entry name" value="AMP-bd_C_sf"/>
</dbReference>